<reference evidence="3 4" key="1">
    <citation type="submission" date="2019-03" db="EMBL/GenBank/DDBJ databases">
        <title>Genomic Encyclopedia of Type Strains, Phase IV (KMG-IV): sequencing the most valuable type-strain genomes for metagenomic binning, comparative biology and taxonomic classification.</title>
        <authorList>
            <person name="Goeker M."/>
        </authorList>
    </citation>
    <scope>NUCLEOTIDE SEQUENCE [LARGE SCALE GENOMIC DNA]</scope>
    <source>
        <strain evidence="3 4">DSM 45765</strain>
    </source>
</reference>
<evidence type="ECO:0000313" key="4">
    <source>
        <dbReference type="Proteomes" id="UP000294911"/>
    </source>
</evidence>
<dbReference type="PANTHER" id="PTHR43798">
    <property type="entry name" value="MONOACYLGLYCEROL LIPASE"/>
    <property type="match status" value="1"/>
</dbReference>
<dbReference type="Proteomes" id="UP000294911">
    <property type="component" value="Unassembled WGS sequence"/>
</dbReference>
<name>A0A4R2R223_9PSEU</name>
<dbReference type="GO" id="GO:0016020">
    <property type="term" value="C:membrane"/>
    <property type="evidence" value="ECO:0007669"/>
    <property type="project" value="TreeGrafter"/>
</dbReference>
<dbReference type="SUPFAM" id="SSF53474">
    <property type="entry name" value="alpha/beta-Hydrolases"/>
    <property type="match status" value="1"/>
</dbReference>
<dbReference type="OrthoDB" id="5495375at2"/>
<evidence type="ECO:0000313" key="3">
    <source>
        <dbReference type="EMBL" id="TCP56762.1"/>
    </source>
</evidence>
<dbReference type="Gene3D" id="3.40.50.1820">
    <property type="entry name" value="alpha/beta hydrolase"/>
    <property type="match status" value="1"/>
</dbReference>
<dbReference type="GO" id="GO:0016787">
    <property type="term" value="F:hydrolase activity"/>
    <property type="evidence" value="ECO:0007669"/>
    <property type="project" value="UniProtKB-KW"/>
</dbReference>
<feature type="domain" description="AB hydrolase-1" evidence="2">
    <location>
        <begin position="4"/>
        <end position="218"/>
    </location>
</feature>
<dbReference type="InterPro" id="IPR029058">
    <property type="entry name" value="AB_hydrolase_fold"/>
</dbReference>
<dbReference type="InterPro" id="IPR050266">
    <property type="entry name" value="AB_hydrolase_sf"/>
</dbReference>
<sequence length="240" mass="25724">MVPVVFVHGIRISGAAWVEQVEKVGTRHPARAIDLPGHGAHRGSPFTLSHAVQAVVDAVDEPALAVGHSLGGYVAIAAAARHPERVAGLVVAGSSFIPGRTLETPFRLAHRAFMRLPDRGERISRWQFNAALPRPLADAVVAGGIATEVIPDAAKAFDDFDVLAELARYPGPVWLINGARDHFRRHERRFLDACVDGRLLIVPGAGHYLPLTHAGEFSRLVLDAAAVVEMAGLDVGDPHR</sequence>
<organism evidence="3 4">
    <name type="scientific">Tamaricihabitans halophyticus</name>
    <dbReference type="NCBI Taxonomy" id="1262583"/>
    <lineage>
        <taxon>Bacteria</taxon>
        <taxon>Bacillati</taxon>
        <taxon>Actinomycetota</taxon>
        <taxon>Actinomycetes</taxon>
        <taxon>Pseudonocardiales</taxon>
        <taxon>Pseudonocardiaceae</taxon>
        <taxon>Tamaricihabitans</taxon>
    </lineage>
</organism>
<dbReference type="EMBL" id="SLXQ01000001">
    <property type="protein sequence ID" value="TCP56762.1"/>
    <property type="molecule type" value="Genomic_DNA"/>
</dbReference>
<dbReference type="RefSeq" id="WP_132875322.1">
    <property type="nucleotide sequence ID" value="NZ_SLXQ01000001.1"/>
</dbReference>
<accession>A0A4R2R223</accession>
<dbReference type="AlphaFoldDB" id="A0A4R2R223"/>
<dbReference type="PANTHER" id="PTHR43798:SF31">
    <property type="entry name" value="AB HYDROLASE SUPERFAMILY PROTEIN YCLE"/>
    <property type="match status" value="1"/>
</dbReference>
<proteinExistence type="predicted"/>
<evidence type="ECO:0000259" key="2">
    <source>
        <dbReference type="Pfam" id="PF12697"/>
    </source>
</evidence>
<keyword evidence="4" id="KW-1185">Reference proteome</keyword>
<comment type="caution">
    <text evidence="3">The sequence shown here is derived from an EMBL/GenBank/DDBJ whole genome shotgun (WGS) entry which is preliminary data.</text>
</comment>
<protein>
    <submittedName>
        <fullName evidence="3">Pimeloyl-ACP methyl ester carboxylesterase</fullName>
    </submittedName>
</protein>
<dbReference type="Pfam" id="PF12697">
    <property type="entry name" value="Abhydrolase_6"/>
    <property type="match status" value="1"/>
</dbReference>
<keyword evidence="1" id="KW-0378">Hydrolase</keyword>
<dbReference type="InterPro" id="IPR000073">
    <property type="entry name" value="AB_hydrolase_1"/>
</dbReference>
<gene>
    <name evidence="3" type="ORF">EV191_101708</name>
</gene>
<evidence type="ECO:0000256" key="1">
    <source>
        <dbReference type="ARBA" id="ARBA00022801"/>
    </source>
</evidence>